<dbReference type="EMBL" id="GBXM01046800">
    <property type="protein sequence ID" value="JAH61777.1"/>
    <property type="molecule type" value="Transcribed_RNA"/>
</dbReference>
<sequence>MDKSPYSCCICFLFSFSVSK</sequence>
<dbReference type="AlphaFoldDB" id="A0A0E9U7T4"/>
<proteinExistence type="predicted"/>
<organism evidence="1">
    <name type="scientific">Anguilla anguilla</name>
    <name type="common">European freshwater eel</name>
    <name type="synonym">Muraena anguilla</name>
    <dbReference type="NCBI Taxonomy" id="7936"/>
    <lineage>
        <taxon>Eukaryota</taxon>
        <taxon>Metazoa</taxon>
        <taxon>Chordata</taxon>
        <taxon>Craniata</taxon>
        <taxon>Vertebrata</taxon>
        <taxon>Euteleostomi</taxon>
        <taxon>Actinopterygii</taxon>
        <taxon>Neopterygii</taxon>
        <taxon>Teleostei</taxon>
        <taxon>Anguilliformes</taxon>
        <taxon>Anguillidae</taxon>
        <taxon>Anguilla</taxon>
    </lineage>
</organism>
<reference evidence="1" key="1">
    <citation type="submission" date="2014-11" db="EMBL/GenBank/DDBJ databases">
        <authorList>
            <person name="Amaro Gonzalez C."/>
        </authorList>
    </citation>
    <scope>NUCLEOTIDE SEQUENCE</scope>
</reference>
<name>A0A0E9U7T4_ANGAN</name>
<protein>
    <submittedName>
        <fullName evidence="1">Uncharacterized protein</fullName>
    </submittedName>
</protein>
<reference evidence="1" key="2">
    <citation type="journal article" date="2015" name="Fish Shellfish Immunol.">
        <title>Early steps in the European eel (Anguilla anguilla)-Vibrio vulnificus interaction in the gills: Role of the RtxA13 toxin.</title>
        <authorList>
            <person name="Callol A."/>
            <person name="Pajuelo D."/>
            <person name="Ebbesson L."/>
            <person name="Teles M."/>
            <person name="MacKenzie S."/>
            <person name="Amaro C."/>
        </authorList>
    </citation>
    <scope>NUCLEOTIDE SEQUENCE</scope>
</reference>
<accession>A0A0E9U7T4</accession>
<evidence type="ECO:0000313" key="1">
    <source>
        <dbReference type="EMBL" id="JAH61777.1"/>
    </source>
</evidence>